<protein>
    <recommendedName>
        <fullName evidence="1">DUF4218 domain-containing protein</fullName>
    </recommendedName>
</protein>
<dbReference type="Proteomes" id="UP000236161">
    <property type="component" value="Unassembled WGS sequence"/>
</dbReference>
<evidence type="ECO:0000313" key="3">
    <source>
        <dbReference type="Proteomes" id="UP000236161"/>
    </source>
</evidence>
<dbReference type="Pfam" id="PF13960">
    <property type="entry name" value="DUF4218"/>
    <property type="match status" value="1"/>
</dbReference>
<evidence type="ECO:0000259" key="1">
    <source>
        <dbReference type="Pfam" id="PF13960"/>
    </source>
</evidence>
<organism evidence="2 3">
    <name type="scientific">Apostasia shenzhenica</name>
    <dbReference type="NCBI Taxonomy" id="1088818"/>
    <lineage>
        <taxon>Eukaryota</taxon>
        <taxon>Viridiplantae</taxon>
        <taxon>Streptophyta</taxon>
        <taxon>Embryophyta</taxon>
        <taxon>Tracheophyta</taxon>
        <taxon>Spermatophyta</taxon>
        <taxon>Magnoliopsida</taxon>
        <taxon>Liliopsida</taxon>
        <taxon>Asparagales</taxon>
        <taxon>Orchidaceae</taxon>
        <taxon>Apostasioideae</taxon>
        <taxon>Apostasia</taxon>
    </lineage>
</organism>
<reference evidence="2 3" key="1">
    <citation type="journal article" date="2017" name="Nature">
        <title>The Apostasia genome and the evolution of orchids.</title>
        <authorList>
            <person name="Zhang G.Q."/>
            <person name="Liu K.W."/>
            <person name="Li Z."/>
            <person name="Lohaus R."/>
            <person name="Hsiao Y.Y."/>
            <person name="Niu S.C."/>
            <person name="Wang J.Y."/>
            <person name="Lin Y.C."/>
            <person name="Xu Q."/>
            <person name="Chen L.J."/>
            <person name="Yoshida K."/>
            <person name="Fujiwara S."/>
            <person name="Wang Z.W."/>
            <person name="Zhang Y.Q."/>
            <person name="Mitsuda N."/>
            <person name="Wang M."/>
            <person name="Liu G.H."/>
            <person name="Pecoraro L."/>
            <person name="Huang H.X."/>
            <person name="Xiao X.J."/>
            <person name="Lin M."/>
            <person name="Wu X.Y."/>
            <person name="Wu W.L."/>
            <person name="Chen Y.Y."/>
            <person name="Chang S.B."/>
            <person name="Sakamoto S."/>
            <person name="Ohme-Takagi M."/>
            <person name="Yagi M."/>
            <person name="Zeng S.J."/>
            <person name="Shen C.Y."/>
            <person name="Yeh C.M."/>
            <person name="Luo Y.B."/>
            <person name="Tsai W.C."/>
            <person name="Van de Peer Y."/>
            <person name="Liu Z.J."/>
        </authorList>
    </citation>
    <scope>NUCLEOTIDE SEQUENCE [LARGE SCALE GENOMIC DNA]</scope>
    <source>
        <strain evidence="3">cv. Shenzhen</strain>
        <tissue evidence="2">Stem</tissue>
    </source>
</reference>
<dbReference type="EMBL" id="KZ451899">
    <property type="protein sequence ID" value="PKA64984.1"/>
    <property type="molecule type" value="Genomic_DNA"/>
</dbReference>
<gene>
    <name evidence="2" type="ORF">AXF42_Ash011586</name>
</gene>
<dbReference type="PANTHER" id="PTHR48258">
    <property type="entry name" value="DUF4218 DOMAIN-CONTAINING PROTEIN-RELATED"/>
    <property type="match status" value="1"/>
</dbReference>
<evidence type="ECO:0000313" key="2">
    <source>
        <dbReference type="EMBL" id="PKA64984.1"/>
    </source>
</evidence>
<accession>A0A2I0BB02</accession>
<dbReference type="PANTHER" id="PTHR48258:SF3">
    <property type="entry name" value="FK506-BINDING PROTEIN 4-LIKE ISOFORM X1"/>
    <property type="match status" value="1"/>
</dbReference>
<dbReference type="AlphaFoldDB" id="A0A2I0BB02"/>
<proteinExistence type="predicted"/>
<feature type="domain" description="DUF4218" evidence="1">
    <location>
        <begin position="3"/>
        <end position="48"/>
    </location>
</feature>
<sequence length="102" mass="11640">MFDLKKMVHNMAHVEGSICEAYIIREVSTFISYYFEPKISLKLTRVPHNDEGDDCMEGRLSIFIQGCPFGPIGKVGYYTDADQRAVHLYVLLNCTEVGLYVQ</sequence>
<dbReference type="InterPro" id="IPR025452">
    <property type="entry name" value="DUF4218"/>
</dbReference>
<keyword evidence="3" id="KW-1185">Reference proteome</keyword>
<name>A0A2I0BB02_9ASPA</name>
<dbReference type="OrthoDB" id="783809at2759"/>